<protein>
    <submittedName>
        <fullName evidence="2">Uncharacterized protein</fullName>
    </submittedName>
</protein>
<evidence type="ECO:0000256" key="1">
    <source>
        <dbReference type="SAM" id="Coils"/>
    </source>
</evidence>
<reference evidence="2" key="1">
    <citation type="submission" date="2022-11" db="EMBL/GenBank/DDBJ databases">
        <authorList>
            <person name="Petersen C."/>
        </authorList>
    </citation>
    <scope>NUCLEOTIDE SEQUENCE</scope>
    <source>
        <strain evidence="2">IBT 19713</strain>
    </source>
</reference>
<evidence type="ECO:0000313" key="2">
    <source>
        <dbReference type="EMBL" id="KAJ5232363.1"/>
    </source>
</evidence>
<organism evidence="2 3">
    <name type="scientific">Penicillium chermesinum</name>
    <dbReference type="NCBI Taxonomy" id="63820"/>
    <lineage>
        <taxon>Eukaryota</taxon>
        <taxon>Fungi</taxon>
        <taxon>Dikarya</taxon>
        <taxon>Ascomycota</taxon>
        <taxon>Pezizomycotina</taxon>
        <taxon>Eurotiomycetes</taxon>
        <taxon>Eurotiomycetidae</taxon>
        <taxon>Eurotiales</taxon>
        <taxon>Aspergillaceae</taxon>
        <taxon>Penicillium</taxon>
    </lineage>
</organism>
<sequence>MAPPKLKDHKQMLQAEEEEIDRLSSAIRKLDLRILHEKQGLARMKTRTRRTIKKYEARAALKTEQLAALTARMNHHRSSSVPEPDSLEDKDDLLVKCTWDTRDPRKLVIWQLERHIHWATRTPAWDSREALHEMLDLRTAAELRAGKPPGRGNLRLQRQFCRVDPGEKFDWGKPAEALRAFAEDVFRDAGEWMLGHRARELLIALEDWYFQISAVEREQLPGNVNDWNDLPMDVAEKWNATILGGNLRGA</sequence>
<dbReference type="OrthoDB" id="4500318at2759"/>
<comment type="caution">
    <text evidence="2">The sequence shown here is derived from an EMBL/GenBank/DDBJ whole genome shotgun (WGS) entry which is preliminary data.</text>
</comment>
<keyword evidence="1" id="KW-0175">Coiled coil</keyword>
<evidence type="ECO:0000313" key="3">
    <source>
        <dbReference type="Proteomes" id="UP001150941"/>
    </source>
</evidence>
<dbReference type="Proteomes" id="UP001150941">
    <property type="component" value="Unassembled WGS sequence"/>
</dbReference>
<keyword evidence="3" id="KW-1185">Reference proteome</keyword>
<proteinExistence type="predicted"/>
<gene>
    <name evidence="2" type="ORF">N7468_005319</name>
</gene>
<feature type="coiled-coil region" evidence="1">
    <location>
        <begin position="6"/>
        <end position="72"/>
    </location>
</feature>
<dbReference type="RefSeq" id="XP_058330356.1">
    <property type="nucleotide sequence ID" value="XM_058474616.1"/>
</dbReference>
<name>A0A9W9P1K6_9EURO</name>
<dbReference type="GeneID" id="83201919"/>
<accession>A0A9W9P1K6</accession>
<dbReference type="AlphaFoldDB" id="A0A9W9P1K6"/>
<dbReference type="EMBL" id="JAPQKS010000004">
    <property type="protein sequence ID" value="KAJ5232363.1"/>
    <property type="molecule type" value="Genomic_DNA"/>
</dbReference>
<reference evidence="2" key="2">
    <citation type="journal article" date="2023" name="IMA Fungus">
        <title>Comparative genomic study of the Penicillium genus elucidates a diverse pangenome and 15 lateral gene transfer events.</title>
        <authorList>
            <person name="Petersen C."/>
            <person name="Sorensen T."/>
            <person name="Nielsen M.R."/>
            <person name="Sondergaard T.E."/>
            <person name="Sorensen J.L."/>
            <person name="Fitzpatrick D.A."/>
            <person name="Frisvad J.C."/>
            <person name="Nielsen K.L."/>
        </authorList>
    </citation>
    <scope>NUCLEOTIDE SEQUENCE</scope>
    <source>
        <strain evidence="2">IBT 19713</strain>
    </source>
</reference>